<dbReference type="AlphaFoldDB" id="A0AAE9Y9Z3"/>
<feature type="domain" description="B5" evidence="19">
    <location>
        <begin position="405"/>
        <end position="483"/>
    </location>
</feature>
<dbReference type="PANTHER" id="PTHR10947">
    <property type="entry name" value="PHENYLALANYL-TRNA SYNTHETASE BETA CHAIN AND LEUCINE-RICH REPEAT-CONTAINING PROTEIN 47"/>
    <property type="match status" value="1"/>
</dbReference>
<evidence type="ECO:0000256" key="6">
    <source>
        <dbReference type="ARBA" id="ARBA00022598"/>
    </source>
</evidence>
<comment type="subcellular location">
    <subcellularLocation>
        <location evidence="1 15">Cytoplasm</location>
    </subcellularLocation>
</comment>
<reference evidence="20" key="1">
    <citation type="submission" date="2023-01" db="EMBL/GenBank/DDBJ databases">
        <title>The diversity of Class Acidimicrobiia in South China Sea sediment environments and the proposal of Iamia marina sp. nov., a novel species of the genus Iamia.</title>
        <authorList>
            <person name="He Y."/>
            <person name="Tian X."/>
        </authorList>
    </citation>
    <scope>NUCLEOTIDE SEQUENCE</scope>
    <source>
        <strain evidence="20">DSM 19957</strain>
    </source>
</reference>
<dbReference type="SMART" id="SM00896">
    <property type="entry name" value="FDX-ACB"/>
    <property type="match status" value="1"/>
</dbReference>
<dbReference type="HAMAP" id="MF_00283">
    <property type="entry name" value="Phe_tRNA_synth_beta1"/>
    <property type="match status" value="1"/>
</dbReference>
<feature type="binding site" evidence="15">
    <location>
        <position position="467"/>
    </location>
    <ligand>
        <name>Mg(2+)</name>
        <dbReference type="ChEBI" id="CHEBI:18420"/>
        <note>shared with alpha subunit</note>
    </ligand>
</feature>
<feature type="domain" description="FDX-ACB" evidence="18">
    <location>
        <begin position="704"/>
        <end position="796"/>
    </location>
</feature>
<feature type="binding site" evidence="15">
    <location>
        <position position="461"/>
    </location>
    <ligand>
        <name>Mg(2+)</name>
        <dbReference type="ChEBI" id="CHEBI:18420"/>
        <note>shared with alpha subunit</note>
    </ligand>
</feature>
<comment type="subunit">
    <text evidence="3 15">Tetramer of two alpha and two beta subunits.</text>
</comment>
<feature type="domain" description="TRNA-binding" evidence="17">
    <location>
        <begin position="39"/>
        <end position="148"/>
    </location>
</feature>
<dbReference type="EC" id="6.1.1.20" evidence="15"/>
<dbReference type="Gene3D" id="3.30.930.10">
    <property type="entry name" value="Bira Bifunctional Protein, Domain 2"/>
    <property type="match status" value="1"/>
</dbReference>
<evidence type="ECO:0000256" key="14">
    <source>
        <dbReference type="ARBA" id="ARBA00049255"/>
    </source>
</evidence>
<evidence type="ECO:0000259" key="18">
    <source>
        <dbReference type="PROSITE" id="PS51447"/>
    </source>
</evidence>
<keyword evidence="11 16" id="KW-0694">RNA-binding</keyword>
<keyword evidence="4 15" id="KW-0963">Cytoplasm</keyword>
<dbReference type="SMART" id="SM00874">
    <property type="entry name" value="B5"/>
    <property type="match status" value="1"/>
</dbReference>
<dbReference type="InterPro" id="IPR004532">
    <property type="entry name" value="Phe-tRNA-ligase_IIc_bsu_bact"/>
</dbReference>
<dbReference type="Gene3D" id="3.50.40.10">
    <property type="entry name" value="Phenylalanyl-trna Synthetase, Chain B, domain 3"/>
    <property type="match status" value="1"/>
</dbReference>
<evidence type="ECO:0000256" key="9">
    <source>
        <dbReference type="ARBA" id="ARBA00022840"/>
    </source>
</evidence>
<evidence type="ECO:0000256" key="3">
    <source>
        <dbReference type="ARBA" id="ARBA00011209"/>
    </source>
</evidence>
<protein>
    <recommendedName>
        <fullName evidence="15">Phenylalanine--tRNA ligase beta subunit</fullName>
        <ecNumber evidence="15">6.1.1.20</ecNumber>
    </recommendedName>
    <alternativeName>
        <fullName evidence="15">Phenylalanyl-tRNA synthetase beta subunit</fullName>
        <shortName evidence="15">PheRS</shortName>
    </alternativeName>
</protein>
<dbReference type="GO" id="GO:0000049">
    <property type="term" value="F:tRNA binding"/>
    <property type="evidence" value="ECO:0007669"/>
    <property type="project" value="UniProtKB-UniRule"/>
</dbReference>
<dbReference type="Proteomes" id="UP001216390">
    <property type="component" value="Chromosome"/>
</dbReference>
<dbReference type="InterPro" id="IPR009061">
    <property type="entry name" value="DNA-bd_dom_put_sf"/>
</dbReference>
<keyword evidence="7 15" id="KW-0479">Metal-binding</keyword>
<dbReference type="RefSeq" id="WP_272734642.1">
    <property type="nucleotide sequence ID" value="NZ_CP116942.1"/>
</dbReference>
<dbReference type="GO" id="GO:0004826">
    <property type="term" value="F:phenylalanine-tRNA ligase activity"/>
    <property type="evidence" value="ECO:0007669"/>
    <property type="project" value="UniProtKB-UniRule"/>
</dbReference>
<dbReference type="Gene3D" id="2.40.50.140">
    <property type="entry name" value="Nucleic acid-binding proteins"/>
    <property type="match status" value="1"/>
</dbReference>
<evidence type="ECO:0000256" key="13">
    <source>
        <dbReference type="ARBA" id="ARBA00023146"/>
    </source>
</evidence>
<evidence type="ECO:0000259" key="17">
    <source>
        <dbReference type="PROSITE" id="PS50886"/>
    </source>
</evidence>
<dbReference type="Pfam" id="PF03484">
    <property type="entry name" value="B5"/>
    <property type="match status" value="1"/>
</dbReference>
<dbReference type="CDD" id="cd02796">
    <property type="entry name" value="tRNA_bind_bactPheRS"/>
    <property type="match status" value="1"/>
</dbReference>
<dbReference type="InterPro" id="IPR012340">
    <property type="entry name" value="NA-bd_OB-fold"/>
</dbReference>
<dbReference type="PROSITE" id="PS51483">
    <property type="entry name" value="B5"/>
    <property type="match status" value="1"/>
</dbReference>
<dbReference type="SMART" id="SM00873">
    <property type="entry name" value="B3_4"/>
    <property type="match status" value="1"/>
</dbReference>
<dbReference type="SUPFAM" id="SSF46955">
    <property type="entry name" value="Putative DNA-binding domain"/>
    <property type="match status" value="1"/>
</dbReference>
<dbReference type="PROSITE" id="PS51447">
    <property type="entry name" value="FDX_ACB"/>
    <property type="match status" value="1"/>
</dbReference>
<dbReference type="PANTHER" id="PTHR10947:SF0">
    <property type="entry name" value="PHENYLALANINE--TRNA LIGASE BETA SUBUNIT"/>
    <property type="match status" value="1"/>
</dbReference>
<name>A0AAE9Y9Z3_9ACTN</name>
<keyword evidence="8 15" id="KW-0547">Nucleotide-binding</keyword>
<dbReference type="SUPFAM" id="SSF50249">
    <property type="entry name" value="Nucleic acid-binding proteins"/>
    <property type="match status" value="1"/>
</dbReference>
<dbReference type="FunFam" id="2.40.50.140:FF:000045">
    <property type="entry name" value="Phenylalanine--tRNA ligase beta subunit"/>
    <property type="match status" value="1"/>
</dbReference>
<dbReference type="InterPro" id="IPR002547">
    <property type="entry name" value="tRNA-bd_dom"/>
</dbReference>
<dbReference type="PROSITE" id="PS50886">
    <property type="entry name" value="TRBD"/>
    <property type="match status" value="1"/>
</dbReference>
<evidence type="ECO:0000256" key="7">
    <source>
        <dbReference type="ARBA" id="ARBA00022723"/>
    </source>
</evidence>
<comment type="catalytic activity">
    <reaction evidence="14 15">
        <text>tRNA(Phe) + L-phenylalanine + ATP = L-phenylalanyl-tRNA(Phe) + AMP + diphosphate + H(+)</text>
        <dbReference type="Rhea" id="RHEA:19413"/>
        <dbReference type="Rhea" id="RHEA-COMP:9668"/>
        <dbReference type="Rhea" id="RHEA-COMP:9699"/>
        <dbReference type="ChEBI" id="CHEBI:15378"/>
        <dbReference type="ChEBI" id="CHEBI:30616"/>
        <dbReference type="ChEBI" id="CHEBI:33019"/>
        <dbReference type="ChEBI" id="CHEBI:58095"/>
        <dbReference type="ChEBI" id="CHEBI:78442"/>
        <dbReference type="ChEBI" id="CHEBI:78531"/>
        <dbReference type="ChEBI" id="CHEBI:456215"/>
        <dbReference type="EC" id="6.1.1.20"/>
    </reaction>
</comment>
<dbReference type="Pfam" id="PF01588">
    <property type="entry name" value="tRNA_bind"/>
    <property type="match status" value="1"/>
</dbReference>
<dbReference type="InterPro" id="IPR041616">
    <property type="entry name" value="PheRS_beta_core"/>
</dbReference>
<dbReference type="InterPro" id="IPR005121">
    <property type="entry name" value="Fdx_antiC-bd"/>
</dbReference>
<evidence type="ECO:0000256" key="1">
    <source>
        <dbReference type="ARBA" id="ARBA00004496"/>
    </source>
</evidence>
<dbReference type="SUPFAM" id="SSF54991">
    <property type="entry name" value="Anticodon-binding domain of PheRS"/>
    <property type="match status" value="1"/>
</dbReference>
<keyword evidence="9 15" id="KW-0067">ATP-binding</keyword>
<keyword evidence="13 15" id="KW-0030">Aminoacyl-tRNA synthetase</keyword>
<dbReference type="SUPFAM" id="SSF55681">
    <property type="entry name" value="Class II aaRS and biotin synthetases"/>
    <property type="match status" value="1"/>
</dbReference>
<dbReference type="InterPro" id="IPR005146">
    <property type="entry name" value="B3/B4_tRNA-bd"/>
</dbReference>
<feature type="binding site" evidence="15">
    <location>
        <position position="470"/>
    </location>
    <ligand>
        <name>Mg(2+)</name>
        <dbReference type="ChEBI" id="CHEBI:18420"/>
        <note>shared with alpha subunit</note>
    </ligand>
</feature>
<evidence type="ECO:0000256" key="15">
    <source>
        <dbReference type="HAMAP-Rule" id="MF_00283"/>
    </source>
</evidence>
<evidence type="ECO:0000256" key="16">
    <source>
        <dbReference type="PROSITE-ProRule" id="PRU00209"/>
    </source>
</evidence>
<proteinExistence type="inferred from homology"/>
<dbReference type="GO" id="GO:0009328">
    <property type="term" value="C:phenylalanine-tRNA ligase complex"/>
    <property type="evidence" value="ECO:0007669"/>
    <property type="project" value="TreeGrafter"/>
</dbReference>
<dbReference type="KEGG" id="ima:PO878_11470"/>
<dbReference type="InterPro" id="IPR036690">
    <property type="entry name" value="Fdx_antiC-bd_sf"/>
</dbReference>
<evidence type="ECO:0000259" key="19">
    <source>
        <dbReference type="PROSITE" id="PS51483"/>
    </source>
</evidence>
<evidence type="ECO:0000256" key="10">
    <source>
        <dbReference type="ARBA" id="ARBA00022842"/>
    </source>
</evidence>
<dbReference type="InterPro" id="IPR005147">
    <property type="entry name" value="tRNA_synthase_B5-dom"/>
</dbReference>
<dbReference type="NCBIfam" id="TIGR00472">
    <property type="entry name" value="pheT_bact"/>
    <property type="match status" value="1"/>
</dbReference>
<evidence type="ECO:0000256" key="2">
    <source>
        <dbReference type="ARBA" id="ARBA00008653"/>
    </source>
</evidence>
<organism evidence="20 21">
    <name type="scientific">Iamia majanohamensis</name>
    <dbReference type="NCBI Taxonomy" id="467976"/>
    <lineage>
        <taxon>Bacteria</taxon>
        <taxon>Bacillati</taxon>
        <taxon>Actinomycetota</taxon>
        <taxon>Acidimicrobiia</taxon>
        <taxon>Acidimicrobiales</taxon>
        <taxon>Iamiaceae</taxon>
        <taxon>Iamia</taxon>
    </lineage>
</organism>
<comment type="similarity">
    <text evidence="2 15">Belongs to the phenylalanyl-tRNA synthetase beta subunit family. Type 1 subfamily.</text>
</comment>
<dbReference type="SUPFAM" id="SSF56037">
    <property type="entry name" value="PheT/TilS domain"/>
    <property type="match status" value="1"/>
</dbReference>
<dbReference type="InterPro" id="IPR020825">
    <property type="entry name" value="Phe-tRNA_synthase-like_B3/B4"/>
</dbReference>
<dbReference type="Pfam" id="PF03483">
    <property type="entry name" value="B3_4"/>
    <property type="match status" value="1"/>
</dbReference>
<evidence type="ECO:0000256" key="4">
    <source>
        <dbReference type="ARBA" id="ARBA00022490"/>
    </source>
</evidence>
<keyword evidence="6 15" id="KW-0436">Ligase</keyword>
<dbReference type="InterPro" id="IPR045060">
    <property type="entry name" value="Phe-tRNA-ligase_IIc_bsu"/>
</dbReference>
<accession>A0AAE9Y9Z3</accession>
<dbReference type="GO" id="GO:0006432">
    <property type="term" value="P:phenylalanyl-tRNA aminoacylation"/>
    <property type="evidence" value="ECO:0007669"/>
    <property type="project" value="UniProtKB-UniRule"/>
</dbReference>
<comment type="cofactor">
    <cofactor evidence="15">
        <name>Mg(2+)</name>
        <dbReference type="ChEBI" id="CHEBI:18420"/>
    </cofactor>
    <text evidence="15">Binds 2 magnesium ions per tetramer.</text>
</comment>
<evidence type="ECO:0000256" key="11">
    <source>
        <dbReference type="ARBA" id="ARBA00022884"/>
    </source>
</evidence>
<dbReference type="CDD" id="cd00769">
    <property type="entry name" value="PheRS_beta_core"/>
    <property type="match status" value="1"/>
</dbReference>
<evidence type="ECO:0000256" key="12">
    <source>
        <dbReference type="ARBA" id="ARBA00022917"/>
    </source>
</evidence>
<dbReference type="Gene3D" id="3.30.70.380">
    <property type="entry name" value="Ferrodoxin-fold anticodon-binding domain"/>
    <property type="match status" value="1"/>
</dbReference>
<evidence type="ECO:0000313" key="21">
    <source>
        <dbReference type="Proteomes" id="UP001216390"/>
    </source>
</evidence>
<keyword evidence="10 15" id="KW-0460">Magnesium</keyword>
<gene>
    <name evidence="15 20" type="primary">pheT</name>
    <name evidence="20" type="ORF">PO878_11470</name>
</gene>
<keyword evidence="21" id="KW-1185">Reference proteome</keyword>
<sequence>MKVLLSWLRDLAPIEADPDAIGDAFSDLGTPVEEVTRLGEGLDGIVVARVLETRPHPKADRIQLVDVDLGDGEALQICCGAFNMGAGDLVPLATLGTTMPDGMEIARRKMRGEWSNGMLCSSAELGLGADHSGIRVLPPDLAPGTPVAEALGIEPDVLWDLEVNANRPDALCVAGLARDLAARLGVPFARPDPQPATGGADAASELGVEILDPDLCGRFGAWLLRGLDPTAPSPEWMQRRLTHLGMRPISGLVDISNYVMLELGQPNHPYDLAGVPEGRFRIRRARPGEAMTTLDDVERTLDGDDLLICGGDDVALGIAGVMGGASAEISPTTTDVALEMAWFLPRSVGRTARRLGLRTEAAARFERGCDPEVIDLAAARFAALAQEHCGTTLAPGKVDERGRLPDRAPVRVRTGRVNQVLGTDLDASAITALLDPIGFTSTPAADAGGDLDVTIPSWRYDSTEEIDVVEEVARHHGYAAIPRRELATSRPGRLSPVQRRRREVRRLLTGRGLTEVMPLPFLAPGDLTACGFPADGIELRNSLVAEESVLRTTLLPGLVQAVATNAARRSTGVRLFEVGHVFLPRAGAAAPEGPSRPDLLPDEREHLGVALAGAEAPEAVRTWLALAARLGLPDVDVADEPRPGLHPTRSAVARVAGEPVGVVGEVDPDVLAHHGIVERVAWLEVDLGALLAREVGEAAYRPVSRFPSSDVDLAFEVAETTSAVDVERTLVGASPLVWSVGLFDTYRGPGVAEGTRSLAYRVRFDSPERTLTDAEVAEARQALIDAVVAAHGATLRG</sequence>
<dbReference type="InterPro" id="IPR045864">
    <property type="entry name" value="aa-tRNA-synth_II/BPL/LPL"/>
</dbReference>
<evidence type="ECO:0000256" key="5">
    <source>
        <dbReference type="ARBA" id="ARBA00022555"/>
    </source>
</evidence>
<dbReference type="Gene3D" id="3.30.56.10">
    <property type="match status" value="2"/>
</dbReference>
<dbReference type="Pfam" id="PF03147">
    <property type="entry name" value="FDX-ACB"/>
    <property type="match status" value="1"/>
</dbReference>
<dbReference type="GO" id="GO:0000287">
    <property type="term" value="F:magnesium ion binding"/>
    <property type="evidence" value="ECO:0007669"/>
    <property type="project" value="UniProtKB-UniRule"/>
</dbReference>
<dbReference type="GO" id="GO:0005524">
    <property type="term" value="F:ATP binding"/>
    <property type="evidence" value="ECO:0007669"/>
    <property type="project" value="UniProtKB-UniRule"/>
</dbReference>
<evidence type="ECO:0000256" key="8">
    <source>
        <dbReference type="ARBA" id="ARBA00022741"/>
    </source>
</evidence>
<evidence type="ECO:0000313" key="20">
    <source>
        <dbReference type="EMBL" id="WCO65117.1"/>
    </source>
</evidence>
<feature type="binding site" evidence="15">
    <location>
        <position position="471"/>
    </location>
    <ligand>
        <name>Mg(2+)</name>
        <dbReference type="ChEBI" id="CHEBI:18420"/>
        <note>shared with alpha subunit</note>
    </ligand>
</feature>
<keyword evidence="5 16" id="KW-0820">tRNA-binding</keyword>
<dbReference type="EMBL" id="CP116942">
    <property type="protein sequence ID" value="WCO65117.1"/>
    <property type="molecule type" value="Genomic_DNA"/>
</dbReference>
<dbReference type="InterPro" id="IPR033714">
    <property type="entry name" value="tRNA_bind_bactPheRS"/>
</dbReference>
<dbReference type="Pfam" id="PF17759">
    <property type="entry name" value="tRNA_synthFbeta"/>
    <property type="match status" value="1"/>
</dbReference>
<keyword evidence="12 15" id="KW-0648">Protein biosynthesis</keyword>